<reference evidence="2 3" key="1">
    <citation type="submission" date="2017-10" db="EMBL/GenBank/DDBJ databases">
        <title>Whole genome sequencing of members of genus Pseudoxanthomonas.</title>
        <authorList>
            <person name="Kumar S."/>
            <person name="Bansal K."/>
            <person name="Kaur A."/>
            <person name="Patil P."/>
            <person name="Sharma S."/>
            <person name="Patil P.B."/>
        </authorList>
    </citation>
    <scope>NUCLEOTIDE SEQUENCE [LARGE SCALE GENOMIC DNA]</scope>
    <source>
        <strain evidence="2 3">DSM 17801</strain>
    </source>
</reference>
<gene>
    <name evidence="2" type="ORF">CSC65_07430</name>
</gene>
<keyword evidence="1" id="KW-0732">Signal</keyword>
<evidence type="ECO:0000256" key="1">
    <source>
        <dbReference type="SAM" id="SignalP"/>
    </source>
</evidence>
<dbReference type="Proteomes" id="UP000788419">
    <property type="component" value="Unassembled WGS sequence"/>
</dbReference>
<dbReference type="SUPFAM" id="SSF53474">
    <property type="entry name" value="alpha/beta-Hydrolases"/>
    <property type="match status" value="1"/>
</dbReference>
<evidence type="ECO:0000313" key="2">
    <source>
        <dbReference type="EMBL" id="KAF1695039.1"/>
    </source>
</evidence>
<sequence length="140" mass="15233">MQGWIALLVLLAAGPLRAAESCPDTSERFGDARRIVADLGRIVAPEGVQEAWAQDAGGIAQWVTARGQDRANPVILFVHGGPASPLTPTLWQFSRPLDEHFTLVTYDQRAVGKTFLRNPQATMRASLAELDRQGVEAIED</sequence>
<dbReference type="InterPro" id="IPR029058">
    <property type="entry name" value="AB_hydrolase_fold"/>
</dbReference>
<keyword evidence="3" id="KW-1185">Reference proteome</keyword>
<protein>
    <recommendedName>
        <fullName evidence="4">Alpha/beta hydrolase</fullName>
    </recommendedName>
</protein>
<name>A0ABQ6Z7K8_9GAMM</name>
<proteinExistence type="predicted"/>
<feature type="signal peptide" evidence="1">
    <location>
        <begin position="1"/>
        <end position="18"/>
    </location>
</feature>
<feature type="chain" id="PRO_5047483138" description="Alpha/beta hydrolase" evidence="1">
    <location>
        <begin position="19"/>
        <end position="140"/>
    </location>
</feature>
<dbReference type="EMBL" id="PDWN01000006">
    <property type="protein sequence ID" value="KAF1695039.1"/>
    <property type="molecule type" value="Genomic_DNA"/>
</dbReference>
<accession>A0ABQ6Z7K8</accession>
<dbReference type="Gene3D" id="3.40.50.1820">
    <property type="entry name" value="alpha/beta hydrolase"/>
    <property type="match status" value="1"/>
</dbReference>
<comment type="caution">
    <text evidence="2">The sequence shown here is derived from an EMBL/GenBank/DDBJ whole genome shotgun (WGS) entry which is preliminary data.</text>
</comment>
<evidence type="ECO:0000313" key="3">
    <source>
        <dbReference type="Proteomes" id="UP000788419"/>
    </source>
</evidence>
<organism evidence="2 3">
    <name type="scientific">Pseudoxanthomonas daejeonensis</name>
    <dbReference type="NCBI Taxonomy" id="266062"/>
    <lineage>
        <taxon>Bacteria</taxon>
        <taxon>Pseudomonadati</taxon>
        <taxon>Pseudomonadota</taxon>
        <taxon>Gammaproteobacteria</taxon>
        <taxon>Lysobacterales</taxon>
        <taxon>Lysobacteraceae</taxon>
        <taxon>Pseudoxanthomonas</taxon>
    </lineage>
</organism>
<evidence type="ECO:0008006" key="4">
    <source>
        <dbReference type="Google" id="ProtNLM"/>
    </source>
</evidence>